<dbReference type="InterPro" id="IPR043128">
    <property type="entry name" value="Rev_trsase/Diguanyl_cyclase"/>
</dbReference>
<evidence type="ECO:0000259" key="4">
    <source>
        <dbReference type="PROSITE" id="PS50887"/>
    </source>
</evidence>
<keyword evidence="3" id="KW-0812">Transmembrane</keyword>
<reference evidence="5 6" key="1">
    <citation type="submission" date="2024-05" db="EMBL/GenBank/DDBJ databases">
        <title>Roseateles sp. 2.12 16S ribosomal RNA gene Genome sequencing and assembly.</title>
        <authorList>
            <person name="Woo H."/>
        </authorList>
    </citation>
    <scope>NUCLEOTIDE SEQUENCE [LARGE SCALE GENOMIC DNA]</scope>
    <source>
        <strain evidence="5 6">2.12</strain>
    </source>
</reference>
<feature type="transmembrane region" description="Helical" evidence="3">
    <location>
        <begin position="118"/>
        <end position="138"/>
    </location>
</feature>
<gene>
    <name evidence="5" type="ORF">ABDJ40_24205</name>
</gene>
<feature type="transmembrane region" description="Helical" evidence="3">
    <location>
        <begin position="92"/>
        <end position="112"/>
    </location>
</feature>
<dbReference type="SUPFAM" id="SSF55073">
    <property type="entry name" value="Nucleotide cyclase"/>
    <property type="match status" value="1"/>
</dbReference>
<protein>
    <recommendedName>
        <fullName evidence="1">diguanylate cyclase</fullName>
        <ecNumber evidence="1">2.7.7.65</ecNumber>
    </recommendedName>
</protein>
<name>A0ABV0GLS1_9BURK</name>
<dbReference type="PANTHER" id="PTHR45138:SF9">
    <property type="entry name" value="DIGUANYLATE CYCLASE DGCM-RELATED"/>
    <property type="match status" value="1"/>
</dbReference>
<keyword evidence="3" id="KW-1133">Transmembrane helix</keyword>
<keyword evidence="5" id="KW-0808">Transferase</keyword>
<evidence type="ECO:0000313" key="5">
    <source>
        <dbReference type="EMBL" id="MEO3715889.1"/>
    </source>
</evidence>
<feature type="transmembrane region" description="Helical" evidence="3">
    <location>
        <begin position="150"/>
        <end position="169"/>
    </location>
</feature>
<accession>A0ABV0GLS1</accession>
<dbReference type="NCBIfam" id="TIGR00254">
    <property type="entry name" value="GGDEF"/>
    <property type="match status" value="1"/>
</dbReference>
<dbReference type="Pfam" id="PF00990">
    <property type="entry name" value="GGDEF"/>
    <property type="match status" value="1"/>
</dbReference>
<dbReference type="PANTHER" id="PTHR45138">
    <property type="entry name" value="REGULATORY COMPONENTS OF SENSORY TRANSDUCTION SYSTEM"/>
    <property type="match status" value="1"/>
</dbReference>
<dbReference type="Gene3D" id="3.30.70.270">
    <property type="match status" value="1"/>
</dbReference>
<evidence type="ECO:0000256" key="1">
    <source>
        <dbReference type="ARBA" id="ARBA00012528"/>
    </source>
</evidence>
<dbReference type="CDD" id="cd01949">
    <property type="entry name" value="GGDEF"/>
    <property type="match status" value="1"/>
</dbReference>
<feature type="transmembrane region" description="Helical" evidence="3">
    <location>
        <begin position="61"/>
        <end position="80"/>
    </location>
</feature>
<dbReference type="EMBL" id="JBDPZC010000023">
    <property type="protein sequence ID" value="MEO3715889.1"/>
    <property type="molecule type" value="Genomic_DNA"/>
</dbReference>
<dbReference type="EC" id="2.7.7.65" evidence="1"/>
<organism evidence="5 6">
    <name type="scientific">Roseateles flavus</name>
    <dbReference type="NCBI Taxonomy" id="3149041"/>
    <lineage>
        <taxon>Bacteria</taxon>
        <taxon>Pseudomonadati</taxon>
        <taxon>Pseudomonadota</taxon>
        <taxon>Betaproteobacteria</taxon>
        <taxon>Burkholderiales</taxon>
        <taxon>Sphaerotilaceae</taxon>
        <taxon>Roseateles</taxon>
    </lineage>
</organism>
<dbReference type="SMART" id="SM00267">
    <property type="entry name" value="GGDEF"/>
    <property type="match status" value="1"/>
</dbReference>
<proteinExistence type="predicted"/>
<dbReference type="InterPro" id="IPR029787">
    <property type="entry name" value="Nucleotide_cyclase"/>
</dbReference>
<dbReference type="Proteomes" id="UP001462640">
    <property type="component" value="Unassembled WGS sequence"/>
</dbReference>
<keyword evidence="6" id="KW-1185">Reference proteome</keyword>
<feature type="transmembrane region" description="Helical" evidence="3">
    <location>
        <begin position="6"/>
        <end position="25"/>
    </location>
</feature>
<feature type="transmembrane region" description="Helical" evidence="3">
    <location>
        <begin position="189"/>
        <end position="212"/>
    </location>
</feature>
<dbReference type="InterPro" id="IPR000160">
    <property type="entry name" value="GGDEF_dom"/>
</dbReference>
<dbReference type="GO" id="GO:0052621">
    <property type="term" value="F:diguanylate cyclase activity"/>
    <property type="evidence" value="ECO:0007669"/>
    <property type="project" value="UniProtKB-EC"/>
</dbReference>
<dbReference type="PROSITE" id="PS50887">
    <property type="entry name" value="GGDEF"/>
    <property type="match status" value="1"/>
</dbReference>
<keyword evidence="5" id="KW-0548">Nucleotidyltransferase</keyword>
<dbReference type="RefSeq" id="WP_347613627.1">
    <property type="nucleotide sequence ID" value="NZ_JBDPZC010000023.1"/>
</dbReference>
<comment type="catalytic activity">
    <reaction evidence="2">
        <text>2 GTP = 3',3'-c-di-GMP + 2 diphosphate</text>
        <dbReference type="Rhea" id="RHEA:24898"/>
        <dbReference type="ChEBI" id="CHEBI:33019"/>
        <dbReference type="ChEBI" id="CHEBI:37565"/>
        <dbReference type="ChEBI" id="CHEBI:58805"/>
        <dbReference type="EC" id="2.7.7.65"/>
    </reaction>
</comment>
<comment type="caution">
    <text evidence="5">The sequence shown here is derived from an EMBL/GenBank/DDBJ whole genome shotgun (WGS) entry which is preliminary data.</text>
</comment>
<evidence type="ECO:0000256" key="2">
    <source>
        <dbReference type="ARBA" id="ARBA00034247"/>
    </source>
</evidence>
<keyword evidence="3" id="KW-0472">Membrane</keyword>
<sequence length="385" mass="42347">MDPRTSILIGSITCGLMALVLTVLARATPLPVPGMRRWVLGSWLVFLALLLLGLRDWITNLGSVTLGNGALILAYIVWLSGTLEYGQRRIRWVPWLLLSALVTGTVTWFVYVDESYRARVVIVAGLCAVINARHAFVVMRMLGQHQRSKALGTSLTTTWLAVLTVVYASRALHAIALPQGNSGLLTQDAIQILYTGGFTVCNLMLVIAFATLASDHVRARIEEQVVRDPLTGALNRRALFEALELELQRSRRYGRKFCIAMLDIDHFKKVNDQFGHLVGDRVLASTCRRATSLIRPNDVFARYGGEEFLILMPETTLESAMQAAERIRGEIGSNADDNLPCITVSMGVTEWCADDVSAESMVARADSALYVAKANGRNRIEIAGS</sequence>
<evidence type="ECO:0000256" key="3">
    <source>
        <dbReference type="SAM" id="Phobius"/>
    </source>
</evidence>
<evidence type="ECO:0000313" key="6">
    <source>
        <dbReference type="Proteomes" id="UP001462640"/>
    </source>
</evidence>
<feature type="domain" description="GGDEF" evidence="4">
    <location>
        <begin position="255"/>
        <end position="385"/>
    </location>
</feature>
<dbReference type="InterPro" id="IPR050469">
    <property type="entry name" value="Diguanylate_Cyclase"/>
</dbReference>